<reference evidence="1 2" key="1">
    <citation type="submission" date="2019-03" db="EMBL/GenBank/DDBJ databases">
        <authorList>
            <person name="Kim M.K.M."/>
        </authorList>
    </citation>
    <scope>NUCLEOTIDE SEQUENCE [LARGE SCALE GENOMIC DNA]</scope>
    <source>
        <strain evidence="1 2">17J68-15</strain>
    </source>
</reference>
<keyword evidence="2" id="KW-1185">Reference proteome</keyword>
<dbReference type="PANTHER" id="PTHR22939">
    <property type="entry name" value="SERINE PROTEASE FAMILY S1C HTRA-RELATED"/>
    <property type="match status" value="1"/>
</dbReference>
<dbReference type="AlphaFoldDB" id="A0A4R4DUW5"/>
<dbReference type="InterPro" id="IPR009003">
    <property type="entry name" value="Peptidase_S1_PA"/>
</dbReference>
<name>A0A4R4DUW5_9BACT</name>
<sequence length="367" mass="40658">MNTQQIIELYRPAIIQIATQTSTGTGFYVKEFDLIVTNEHVVGKNAEVTIAGRNFDRRLSRVWYTDRKHDLAFLQPPAEVQVPEIRLGNYEEVKDGGVVVAIGHPFGLNYTATQGVISKADRIRDGIKYIQIDAAINPGNSGGPLVAKSGEVIGVNSFIIRGGDNLGFALPVSYLREALELYSPHRGEPSTRCHSCDTLVTASNIDATKYCPFCGTEVKLPAMPEKETKPVGVASTVEAILKELGKDVKLARDGHNNWTVKTGNAKIKINYNPDNFFVAGDAYLCLLPTQTSSIRPLYQFLLEENHQLDGLVLSCVKQSIVLSCIMYDLDMTKEAGVAMFRNLFQKADYYDQLLEKEFGCRELLEEA</sequence>
<dbReference type="Pfam" id="PF13365">
    <property type="entry name" value="Trypsin_2"/>
    <property type="match status" value="1"/>
</dbReference>
<keyword evidence="1" id="KW-0378">Hydrolase</keyword>
<dbReference type="Gene3D" id="2.40.10.120">
    <property type="match status" value="1"/>
</dbReference>
<accession>A0A4R4DUW5</accession>
<dbReference type="GO" id="GO:0006508">
    <property type="term" value="P:proteolysis"/>
    <property type="evidence" value="ECO:0007669"/>
    <property type="project" value="UniProtKB-KW"/>
</dbReference>
<gene>
    <name evidence="1" type="ORF">E0486_17050</name>
</gene>
<dbReference type="PRINTS" id="PR00834">
    <property type="entry name" value="PROTEASES2C"/>
</dbReference>
<dbReference type="SUPFAM" id="SSF50494">
    <property type="entry name" value="Trypsin-like serine proteases"/>
    <property type="match status" value="1"/>
</dbReference>
<dbReference type="GO" id="GO:0004252">
    <property type="term" value="F:serine-type endopeptidase activity"/>
    <property type="evidence" value="ECO:0007669"/>
    <property type="project" value="InterPro"/>
</dbReference>
<dbReference type="SUPFAM" id="SSF69635">
    <property type="entry name" value="Type III secretory system chaperone-like"/>
    <property type="match status" value="1"/>
</dbReference>
<proteinExistence type="predicted"/>
<dbReference type="PANTHER" id="PTHR22939:SF129">
    <property type="entry name" value="SERINE PROTEASE HTRA2, MITOCHONDRIAL"/>
    <property type="match status" value="1"/>
</dbReference>
<dbReference type="EMBL" id="SKFH01000046">
    <property type="protein sequence ID" value="TCZ65870.1"/>
    <property type="molecule type" value="Genomic_DNA"/>
</dbReference>
<dbReference type="OrthoDB" id="9766361at2"/>
<organism evidence="1 2">
    <name type="scientific">Flaviaesturariibacter aridisoli</name>
    <dbReference type="NCBI Taxonomy" id="2545761"/>
    <lineage>
        <taxon>Bacteria</taxon>
        <taxon>Pseudomonadati</taxon>
        <taxon>Bacteroidota</taxon>
        <taxon>Chitinophagia</taxon>
        <taxon>Chitinophagales</taxon>
        <taxon>Chitinophagaceae</taxon>
        <taxon>Flaviaestuariibacter</taxon>
    </lineage>
</organism>
<dbReference type="Gene3D" id="3.30.1460.10">
    <property type="match status" value="1"/>
</dbReference>
<protein>
    <submittedName>
        <fullName evidence="1">Trypsin-like serine protease</fullName>
    </submittedName>
</protein>
<comment type="caution">
    <text evidence="1">The sequence shown here is derived from an EMBL/GenBank/DDBJ whole genome shotgun (WGS) entry which is preliminary data.</text>
</comment>
<dbReference type="Proteomes" id="UP000295164">
    <property type="component" value="Unassembled WGS sequence"/>
</dbReference>
<evidence type="ECO:0000313" key="1">
    <source>
        <dbReference type="EMBL" id="TCZ65870.1"/>
    </source>
</evidence>
<keyword evidence="1" id="KW-0645">Protease</keyword>
<evidence type="ECO:0000313" key="2">
    <source>
        <dbReference type="Proteomes" id="UP000295164"/>
    </source>
</evidence>
<dbReference type="InterPro" id="IPR001940">
    <property type="entry name" value="Peptidase_S1C"/>
</dbReference>
<dbReference type="RefSeq" id="WP_131854017.1">
    <property type="nucleotide sequence ID" value="NZ_SKFH01000046.1"/>
</dbReference>